<name>A0A840ILQ2_9PSEU</name>
<comment type="caution">
    <text evidence="2">The sequence shown here is derived from an EMBL/GenBank/DDBJ whole genome shotgun (WGS) entry which is preliminary data.</text>
</comment>
<dbReference type="EMBL" id="JACHMG010000001">
    <property type="protein sequence ID" value="MBB4683271.1"/>
    <property type="molecule type" value="Genomic_DNA"/>
</dbReference>
<dbReference type="Proteomes" id="UP000581769">
    <property type="component" value="Unassembled WGS sequence"/>
</dbReference>
<evidence type="ECO:0000313" key="2">
    <source>
        <dbReference type="EMBL" id="MBB4683271.1"/>
    </source>
</evidence>
<sequence>MDDEGPGGSPLSELPAARRPLDEVIELRLPADTDQIPLVRMLAQAVAARSDYGLDAIADVQMAVDEACAQLVGAAEPGATMACRFRTGVAGVHLTVETRTRHAQPPGEHTFGWHVLSTLARSVAAQCLPEAGGGYLLCLDLDLSPETTW</sequence>
<dbReference type="GO" id="GO:0004674">
    <property type="term" value="F:protein serine/threonine kinase activity"/>
    <property type="evidence" value="ECO:0007669"/>
    <property type="project" value="UniProtKB-EC"/>
</dbReference>
<evidence type="ECO:0000259" key="1">
    <source>
        <dbReference type="Pfam" id="PF13581"/>
    </source>
</evidence>
<dbReference type="Pfam" id="PF13581">
    <property type="entry name" value="HATPase_c_2"/>
    <property type="match status" value="1"/>
</dbReference>
<reference evidence="2 3" key="1">
    <citation type="submission" date="2020-08" db="EMBL/GenBank/DDBJ databases">
        <title>Sequencing the genomes of 1000 actinobacteria strains.</title>
        <authorList>
            <person name="Klenk H.-P."/>
        </authorList>
    </citation>
    <scope>NUCLEOTIDE SEQUENCE [LARGE SCALE GENOMIC DNA]</scope>
    <source>
        <strain evidence="2 3">DSM 45859</strain>
    </source>
</reference>
<dbReference type="AlphaFoldDB" id="A0A840ILQ2"/>
<feature type="domain" description="Histidine kinase/HSP90-like ATPase" evidence="1">
    <location>
        <begin position="29"/>
        <end position="106"/>
    </location>
</feature>
<dbReference type="Gene3D" id="3.30.565.10">
    <property type="entry name" value="Histidine kinase-like ATPase, C-terminal domain"/>
    <property type="match status" value="1"/>
</dbReference>
<keyword evidence="2" id="KW-0808">Transferase</keyword>
<dbReference type="RefSeq" id="WP_184777672.1">
    <property type="nucleotide sequence ID" value="NZ_JACHMG010000001.1"/>
</dbReference>
<accession>A0A840ILQ2</accession>
<dbReference type="InterPro" id="IPR003594">
    <property type="entry name" value="HATPase_dom"/>
</dbReference>
<evidence type="ECO:0000313" key="3">
    <source>
        <dbReference type="Proteomes" id="UP000581769"/>
    </source>
</evidence>
<proteinExistence type="predicted"/>
<organism evidence="2 3">
    <name type="scientific">Amycolatopsis jiangsuensis</name>
    <dbReference type="NCBI Taxonomy" id="1181879"/>
    <lineage>
        <taxon>Bacteria</taxon>
        <taxon>Bacillati</taxon>
        <taxon>Actinomycetota</taxon>
        <taxon>Actinomycetes</taxon>
        <taxon>Pseudonocardiales</taxon>
        <taxon>Pseudonocardiaceae</taxon>
        <taxon>Amycolatopsis</taxon>
    </lineage>
</organism>
<dbReference type="InterPro" id="IPR036890">
    <property type="entry name" value="HATPase_C_sf"/>
</dbReference>
<gene>
    <name evidence="2" type="ORF">BJY18_000756</name>
</gene>
<protein>
    <submittedName>
        <fullName evidence="2">Serine/threonine-protein kinase RsbW</fullName>
        <ecNumber evidence="2">2.7.11.1</ecNumber>
    </submittedName>
</protein>
<dbReference type="EC" id="2.7.11.1" evidence="2"/>
<keyword evidence="2" id="KW-0418">Kinase</keyword>
<keyword evidence="3" id="KW-1185">Reference proteome</keyword>